<evidence type="ECO:0000256" key="6">
    <source>
        <dbReference type="ARBA" id="ARBA00023054"/>
    </source>
</evidence>
<evidence type="ECO:0000256" key="4">
    <source>
        <dbReference type="ARBA" id="ARBA00022833"/>
    </source>
</evidence>
<evidence type="ECO:0000313" key="12">
    <source>
        <dbReference type="Proteomes" id="UP000238479"/>
    </source>
</evidence>
<dbReference type="GO" id="GO:0003887">
    <property type="term" value="F:DNA-directed DNA polymerase activity"/>
    <property type="evidence" value="ECO:0007669"/>
    <property type="project" value="UniProtKB-KW"/>
</dbReference>
<dbReference type="EMBL" id="PDCK01000043">
    <property type="protein sequence ID" value="PRQ29253.1"/>
    <property type="molecule type" value="Genomic_DNA"/>
</dbReference>
<feature type="compositionally biased region" description="Basic and acidic residues" evidence="8">
    <location>
        <begin position="83"/>
        <end position="108"/>
    </location>
</feature>
<sequence>MTRAVRDRILKDANGDISDHLRNHIHLTNCIHLKNHMHKHSPILADRSLMRDLVVLQRSRSLRDPSASPPSWQSPSIVEMLSKKGENAPLVREGRRSVGSEHRREGRRLLASSPPIASFGTSRVAPDEANGENTVLAGMSEHGSKSGRRVRREESSQKSNRIDILGGNEESPLDQKGHDLSHDTVSRNSESKSRKSKQKGKHIQGVQMKTLSEQLNEVRMDSDDLASSNIHLPGRRSRQEGIVQEPEVSIRGNCSGLSRVKRRRFRGGRRSRASVASRDIGAHNDLSVASNTLGHGSAHSKYHMEQEQEQGEDEYEEQNVTRAPGNGCGIPWNWSRIHDRGKSFLDIAGRSFSCGMSDSRFKKGDLGAHGRDISDMPMASDNSSSSTKYDAEALPLLVDASGSQESAGWVHDYSGELGIYADNLFKHDVGSEFASEARSGDQRKLRGHRHGRHQNLTQKYMPKTFRDLVGQNLVVQALSNAVMKKKVGLLYVFYGPHGTGKTSCARIFARALNCQSLDPPKPCGCCNSCIAHDVGKSRNIREVGPVSNIDFEIIVDLLDNMSISQLPSQYRVFIFDDCDTLSQECWSAISKVIDRAPRRVVFVLVCSSLDVLPHIIISRCQKFFFPKLKDADIIYSLQWIATKDDLEIDKDALKLIASRSDGSLRDAEMTLEQLSLLGQRISVPLVQELVGLISDERLVDLLDLALSADTVNTVKNLRVIMESGVEPLALMSQLATVITDILAGSYDYTKEGRRRKFFRHQPLSKEDMEKLRQALKTLSEAEKQLRTSNDKLTWLTAALLQLAPDQQYMLPSSSAGTSNHSPLALNNAGVRDVPSYDRGLPTNFKNAGSSSFCGNGSVKGRSLDRKSHAGDGMAIATNSADIVKGTGRNNVDRSYKAIEEIWLEVLEKIPYNRIKEFLYQEGKLISVSFGAAPTVQLMFSSHMTKSTAEKFRAQILQAFEMVLGSPLTVEIRCLSKRDTKEGAQKPIIIPASKDGLSQIRDKNSVITDAQHLHPDTREMGKSEIVEVAASPREGKGSGQIDNHKESSARRGEASIKHRVGEQSQSQSLVRGKVSLAHVIQQAEGCSQLSGWSQRKAVSIAEKLEQDNLRLESQSRSLICWKASRVARRKLSRLKMRTRRPHSLLKLVSCGKCLSSRSPR</sequence>
<comment type="similarity">
    <text evidence="1">Belongs to the DnaX/STICHEL family.</text>
</comment>
<dbReference type="Gene3D" id="1.10.8.60">
    <property type="match status" value="1"/>
</dbReference>
<accession>A0A2P6Q4Y9</accession>
<dbReference type="PANTHER" id="PTHR11669">
    <property type="entry name" value="REPLICATION FACTOR C / DNA POLYMERASE III GAMMA-TAU SUBUNIT"/>
    <property type="match status" value="1"/>
</dbReference>
<feature type="coiled-coil region" evidence="7">
    <location>
        <begin position="764"/>
        <end position="791"/>
    </location>
</feature>
<dbReference type="Pfam" id="PF13177">
    <property type="entry name" value="DNA_pol3_delta2"/>
    <property type="match status" value="1"/>
</dbReference>
<keyword evidence="6 7" id="KW-0175">Coiled coil</keyword>
<evidence type="ECO:0000256" key="2">
    <source>
        <dbReference type="ARBA" id="ARBA00022723"/>
    </source>
</evidence>
<dbReference type="InterPro" id="IPR027417">
    <property type="entry name" value="P-loop_NTPase"/>
</dbReference>
<dbReference type="GO" id="GO:0003689">
    <property type="term" value="F:DNA clamp loader activity"/>
    <property type="evidence" value="ECO:0007669"/>
    <property type="project" value="TreeGrafter"/>
</dbReference>
<reference evidence="11 12" key="1">
    <citation type="journal article" date="2018" name="Nat. Genet.">
        <title>The Rosa genome provides new insights in the design of modern roses.</title>
        <authorList>
            <person name="Bendahmane M."/>
        </authorList>
    </citation>
    <scope>NUCLEOTIDE SEQUENCE [LARGE SCALE GENOMIC DNA]</scope>
    <source>
        <strain evidence="12">cv. Old Blush</strain>
    </source>
</reference>
<dbReference type="GO" id="GO:0005663">
    <property type="term" value="C:DNA replication factor C complex"/>
    <property type="evidence" value="ECO:0007669"/>
    <property type="project" value="TreeGrafter"/>
</dbReference>
<keyword evidence="5" id="KW-0067">ATP-binding</keyword>
<dbReference type="Proteomes" id="UP000238479">
    <property type="component" value="Chromosome 5"/>
</dbReference>
<dbReference type="GO" id="GO:0046872">
    <property type="term" value="F:metal ion binding"/>
    <property type="evidence" value="ECO:0007669"/>
    <property type="project" value="UniProtKB-KW"/>
</dbReference>
<dbReference type="Pfam" id="PF12169">
    <property type="entry name" value="DNA_pol3_gamma3"/>
    <property type="match status" value="1"/>
</dbReference>
<dbReference type="Gramene" id="PRQ29253">
    <property type="protein sequence ID" value="PRQ29253"/>
    <property type="gene ID" value="RchiOBHm_Chr5g0011921"/>
</dbReference>
<evidence type="ECO:0000256" key="3">
    <source>
        <dbReference type="ARBA" id="ARBA00022741"/>
    </source>
</evidence>
<evidence type="ECO:0000313" key="11">
    <source>
        <dbReference type="EMBL" id="PRQ29253.1"/>
    </source>
</evidence>
<evidence type="ECO:0000256" key="5">
    <source>
        <dbReference type="ARBA" id="ARBA00022840"/>
    </source>
</evidence>
<dbReference type="InterPro" id="IPR054506">
    <property type="entry name" value="DnaA_N-like_STI"/>
</dbReference>
<feature type="compositionally biased region" description="Acidic residues" evidence="8">
    <location>
        <begin position="307"/>
        <end position="317"/>
    </location>
</feature>
<organism evidence="11 12">
    <name type="scientific">Rosa chinensis</name>
    <name type="common">China rose</name>
    <dbReference type="NCBI Taxonomy" id="74649"/>
    <lineage>
        <taxon>Eukaryota</taxon>
        <taxon>Viridiplantae</taxon>
        <taxon>Streptophyta</taxon>
        <taxon>Embryophyta</taxon>
        <taxon>Tracheophyta</taxon>
        <taxon>Spermatophyta</taxon>
        <taxon>Magnoliopsida</taxon>
        <taxon>eudicotyledons</taxon>
        <taxon>Gunneridae</taxon>
        <taxon>Pentapetalae</taxon>
        <taxon>rosids</taxon>
        <taxon>fabids</taxon>
        <taxon>Rosales</taxon>
        <taxon>Rosaceae</taxon>
        <taxon>Rosoideae</taxon>
        <taxon>Rosoideae incertae sedis</taxon>
        <taxon>Rosa</taxon>
    </lineage>
</organism>
<dbReference type="SUPFAM" id="SSF52540">
    <property type="entry name" value="P-loop containing nucleoside triphosphate hydrolases"/>
    <property type="match status" value="1"/>
</dbReference>
<feature type="region of interest" description="Disordered" evidence="8">
    <location>
        <begin position="1030"/>
        <end position="1063"/>
    </location>
</feature>
<dbReference type="GO" id="GO:0005524">
    <property type="term" value="F:ATP binding"/>
    <property type="evidence" value="ECO:0007669"/>
    <property type="project" value="UniProtKB-KW"/>
</dbReference>
<dbReference type="GO" id="GO:0009360">
    <property type="term" value="C:DNA polymerase III complex"/>
    <property type="evidence" value="ECO:0007669"/>
    <property type="project" value="InterPro"/>
</dbReference>
<dbReference type="AlphaFoldDB" id="A0A2P6Q4Y9"/>
<dbReference type="OrthoDB" id="1906110at2759"/>
<evidence type="ECO:0000256" key="1">
    <source>
        <dbReference type="ARBA" id="ARBA00006360"/>
    </source>
</evidence>
<dbReference type="GO" id="GO:0006281">
    <property type="term" value="P:DNA repair"/>
    <property type="evidence" value="ECO:0007669"/>
    <property type="project" value="TreeGrafter"/>
</dbReference>
<dbReference type="FunFam" id="1.10.8.60:FF:000013">
    <property type="entry name" value="DNA polymerase III subunit gamma/tau"/>
    <property type="match status" value="1"/>
</dbReference>
<gene>
    <name evidence="11" type="ORF">RchiOBHm_Chr5g0011921</name>
</gene>
<dbReference type="EC" id="2.7.7.7" evidence="11"/>
<feature type="region of interest" description="Disordered" evidence="8">
    <location>
        <begin position="286"/>
        <end position="327"/>
    </location>
</feature>
<dbReference type="InterPro" id="IPR022754">
    <property type="entry name" value="DNA_pol_III_gamma-3"/>
</dbReference>
<dbReference type="NCBIfam" id="TIGR02397">
    <property type="entry name" value="dnaX_nterm"/>
    <property type="match status" value="1"/>
</dbReference>
<dbReference type="Gene3D" id="3.40.50.300">
    <property type="entry name" value="P-loop containing nucleotide triphosphate hydrolases"/>
    <property type="match status" value="1"/>
</dbReference>
<dbReference type="InterPro" id="IPR050238">
    <property type="entry name" value="DNA_Rep/Repair_Clamp_Loader"/>
</dbReference>
<evidence type="ECO:0000259" key="10">
    <source>
        <dbReference type="Pfam" id="PF23007"/>
    </source>
</evidence>
<keyword evidence="11" id="KW-0808">Transferase</keyword>
<dbReference type="InterPro" id="IPR045085">
    <property type="entry name" value="HLD_clamp_pol_III_gamma_tau"/>
</dbReference>
<evidence type="ECO:0000256" key="7">
    <source>
        <dbReference type="SAM" id="Coils"/>
    </source>
</evidence>
<protein>
    <submittedName>
        <fullName evidence="11">Putative DNA-directed DNA polymerase</fullName>
        <ecNumber evidence="11">2.7.7.7</ecNumber>
    </submittedName>
</protein>
<dbReference type="OMA" id="FGEQNMT"/>
<keyword evidence="3" id="KW-0547">Nucleotide-binding</keyword>
<dbReference type="InterPro" id="IPR012763">
    <property type="entry name" value="DNA_pol_III_sug/sutau_N"/>
</dbReference>
<feature type="domain" description="DNA polymerase III gamma subunit" evidence="9">
    <location>
        <begin position="684"/>
        <end position="808"/>
    </location>
</feature>
<dbReference type="SUPFAM" id="SSF48019">
    <property type="entry name" value="post-AAA+ oligomerization domain-like"/>
    <property type="match status" value="1"/>
</dbReference>
<dbReference type="GO" id="GO:0003677">
    <property type="term" value="F:DNA binding"/>
    <property type="evidence" value="ECO:0007669"/>
    <property type="project" value="InterPro"/>
</dbReference>
<feature type="compositionally biased region" description="Basic and acidic residues" evidence="8">
    <location>
        <begin position="173"/>
        <end position="193"/>
    </location>
</feature>
<evidence type="ECO:0000256" key="8">
    <source>
        <dbReference type="SAM" id="MobiDB-lite"/>
    </source>
</evidence>
<dbReference type="Pfam" id="PF23007">
    <property type="entry name" value="DnaA_N-like_STI"/>
    <property type="match status" value="1"/>
</dbReference>
<feature type="compositionally biased region" description="Basic and acidic residues" evidence="8">
    <location>
        <begin position="1041"/>
        <end position="1060"/>
    </location>
</feature>
<keyword evidence="2" id="KW-0479">Metal-binding</keyword>
<dbReference type="PANTHER" id="PTHR11669:SF46">
    <property type="entry name" value="PROTEIN STICHEL-LIKE 3"/>
    <property type="match status" value="1"/>
</dbReference>
<proteinExistence type="inferred from homology"/>
<feature type="domain" description="STICHEL DnaA-N-like alpha-beta" evidence="10">
    <location>
        <begin position="893"/>
        <end position="973"/>
    </location>
</feature>
<keyword evidence="12" id="KW-1185">Reference proteome</keyword>
<comment type="caution">
    <text evidence="11">The sequence shown here is derived from an EMBL/GenBank/DDBJ whole genome shotgun (WGS) entry which is preliminary data.</text>
</comment>
<dbReference type="STRING" id="74649.A0A2P6Q4Y9"/>
<name>A0A2P6Q4Y9_ROSCH</name>
<evidence type="ECO:0000259" key="9">
    <source>
        <dbReference type="Pfam" id="PF12169"/>
    </source>
</evidence>
<keyword evidence="11" id="KW-0548">Nucleotidyltransferase</keyword>
<feature type="region of interest" description="Disordered" evidence="8">
    <location>
        <begin position="83"/>
        <end position="206"/>
    </location>
</feature>
<keyword evidence="4" id="KW-0862">Zinc</keyword>
<dbReference type="GO" id="GO:0006261">
    <property type="term" value="P:DNA-templated DNA replication"/>
    <property type="evidence" value="ECO:0007669"/>
    <property type="project" value="TreeGrafter"/>
</dbReference>
<keyword evidence="11" id="KW-0239">DNA-directed DNA polymerase</keyword>
<dbReference type="InterPro" id="IPR008921">
    <property type="entry name" value="DNA_pol3_clamp-load_cplx_C"/>
</dbReference>
<dbReference type="CDD" id="cd18137">
    <property type="entry name" value="HLD_clamp_pol_III_gamma_tau"/>
    <property type="match status" value="1"/>
</dbReference>